<evidence type="ECO:0000313" key="11">
    <source>
        <dbReference type="EMBL" id="BES99844.1"/>
    </source>
</evidence>
<feature type="domain" description="HRDC" evidence="10">
    <location>
        <begin position="463"/>
        <end position="543"/>
    </location>
</feature>
<dbReference type="InterPro" id="IPR012337">
    <property type="entry name" value="RNaseH-like_sf"/>
</dbReference>
<feature type="compositionally biased region" description="Basic residues" evidence="9">
    <location>
        <begin position="860"/>
        <end position="879"/>
    </location>
</feature>
<feature type="region of interest" description="Disordered" evidence="9">
    <location>
        <begin position="657"/>
        <end position="902"/>
    </location>
</feature>
<evidence type="ECO:0000256" key="8">
    <source>
        <dbReference type="ARBA" id="ARBA00043957"/>
    </source>
</evidence>
<dbReference type="InterPro" id="IPR002121">
    <property type="entry name" value="HRDC_dom"/>
</dbReference>
<dbReference type="CDD" id="cd06147">
    <property type="entry name" value="Rrp6p_like_exo"/>
    <property type="match status" value="1"/>
</dbReference>
<reference evidence="11 12" key="1">
    <citation type="submission" date="2023-09" db="EMBL/GenBank/DDBJ databases">
        <title>Nesidiocoris tenuis whole genome shotgun sequence.</title>
        <authorList>
            <person name="Shibata T."/>
            <person name="Shimoda M."/>
            <person name="Kobayashi T."/>
            <person name="Uehara T."/>
        </authorList>
    </citation>
    <scope>NUCLEOTIDE SEQUENCE [LARGE SCALE GENOMIC DNA]</scope>
    <source>
        <strain evidence="11 12">Japan</strain>
    </source>
</reference>
<dbReference type="SMART" id="SM00341">
    <property type="entry name" value="HRDC"/>
    <property type="match status" value="1"/>
</dbReference>
<dbReference type="InterPro" id="IPR049559">
    <property type="entry name" value="Rrp6p-like_exo"/>
</dbReference>
<dbReference type="InterPro" id="IPR012588">
    <property type="entry name" value="Exosome-assoc_fac_Rrp6_N"/>
</dbReference>
<feature type="compositionally biased region" description="Basic and acidic residues" evidence="9">
    <location>
        <begin position="772"/>
        <end position="783"/>
    </location>
</feature>
<proteinExistence type="inferred from homology"/>
<dbReference type="SUPFAM" id="SSF53098">
    <property type="entry name" value="Ribonuclease H-like"/>
    <property type="match status" value="1"/>
</dbReference>
<dbReference type="Pfam" id="PF00570">
    <property type="entry name" value="HRDC"/>
    <property type="match status" value="1"/>
</dbReference>
<feature type="compositionally biased region" description="Low complexity" evidence="9">
    <location>
        <begin position="785"/>
        <end position="798"/>
    </location>
</feature>
<evidence type="ECO:0000256" key="2">
    <source>
        <dbReference type="ARBA" id="ARBA00022552"/>
    </source>
</evidence>
<evidence type="ECO:0000256" key="6">
    <source>
        <dbReference type="ARBA" id="ARBA00022839"/>
    </source>
</evidence>
<evidence type="ECO:0000256" key="3">
    <source>
        <dbReference type="ARBA" id="ARBA00022722"/>
    </source>
</evidence>
<evidence type="ECO:0000259" key="10">
    <source>
        <dbReference type="PROSITE" id="PS50967"/>
    </source>
</evidence>
<dbReference type="InterPro" id="IPR044876">
    <property type="entry name" value="HRDC_dom_sf"/>
</dbReference>
<keyword evidence="5" id="KW-0271">Exosome</keyword>
<dbReference type="SUPFAM" id="SSF47819">
    <property type="entry name" value="HRDC-like"/>
    <property type="match status" value="1"/>
</dbReference>
<gene>
    <name evidence="11" type="ORF">NTJ_12661</name>
</gene>
<keyword evidence="6" id="KW-0269">Exonuclease</keyword>
<sequence length="902" mass="102748">MEADANEEELVKETDLFPGCADMDEFLQEGYPIIMEGIRSSNGLPQEKRFSYYKTFPEFSALMKNEGKHLQDIMQKVVASCGVKKQISNQAMADKFDVITDLNDRLLDRVVKNLSEMDGTRFNPNEDFGESSKKVSGSWNKNRLAAAAAAKEREDEEIVQLVVQTRTIRPQVLFKDKIDNRNVPWVPKIAEKPNQLKPLCLVMAVDENGKEYYRHPYEYELSLWKPQDEWLVSYENVQVPSPVEETPLVNVDTEEQLDALLEDLKKQKMFAVDLEAHSYRTYMGFVCLMQISTEETDYLVDALKLRHKLHILNEVFTKPTILKIFHGASCDIEWLQRDFNIYVVGMFDTYSAAKALEYPKLNLAYLLKKFCDIDANKKFQLFDWRIRPLPPKAMQYAREDTHYLMYIFKMMANELIEQGMNKPQKLAGVFMNSCLTCQKVFTKPRWDEDSHMSLYRRMKRHFDNRQLYALKEVYKWRDTIAREEDESPGYVLPNHMMMQICQTLPRELQGILGCCNPVPPLVRQHALAIHQIILRAKEQPLVKSTTDIESAASKSSQFSVSRDVDLEIRLNTYVHDSTSVEMSDDMPTLMAGSLPDLGDPPVVEPKLPLLLRAPTPTKDDVKDLANRIVKITFVPPYERYKKVLPYSIQEEKERIEKERQADELRMQKSTEVQYSSPKQSNSTSTATTTPSKPASPPKRPHLPTPLASEAGAKKKMRPSQKKAEPETSADVDDVLPIVKAEAALKREREEEEMALRIGVCGGSISKQKRGRGKQDNAHQDRPNSRTPTGQGRRQNQGPQGSGVDPRFQADASTEDADGQSYADSQDDGFQPFDYSSVNFDKFHSRSSSGAIHLNSDDKRKNGKKKNQQFKGKQFNRRRGGGGGSRGGGGRGGRSRGGRGKWP</sequence>
<dbReference type="Pfam" id="PF08066">
    <property type="entry name" value="PMC2NT"/>
    <property type="match status" value="1"/>
</dbReference>
<feature type="compositionally biased region" description="Gly residues" evidence="9">
    <location>
        <begin position="880"/>
        <end position="891"/>
    </location>
</feature>
<evidence type="ECO:0000256" key="1">
    <source>
        <dbReference type="ARBA" id="ARBA00004123"/>
    </source>
</evidence>
<dbReference type="Gene3D" id="1.10.150.80">
    <property type="entry name" value="HRDC domain"/>
    <property type="match status" value="1"/>
</dbReference>
<evidence type="ECO:0000256" key="5">
    <source>
        <dbReference type="ARBA" id="ARBA00022835"/>
    </source>
</evidence>
<keyword evidence="4" id="KW-0378">Hydrolase</keyword>
<feature type="compositionally biased region" description="Basic residues" evidence="9">
    <location>
        <begin position="892"/>
        <end position="902"/>
    </location>
</feature>
<dbReference type="PANTHER" id="PTHR12124">
    <property type="entry name" value="POLYMYOSITIS/SCLERODERMA AUTOANTIGEN-RELATED"/>
    <property type="match status" value="1"/>
</dbReference>
<dbReference type="SMART" id="SM00474">
    <property type="entry name" value="35EXOc"/>
    <property type="match status" value="1"/>
</dbReference>
<dbReference type="InterPro" id="IPR036397">
    <property type="entry name" value="RNaseH_sf"/>
</dbReference>
<evidence type="ECO:0000256" key="9">
    <source>
        <dbReference type="SAM" id="MobiDB-lite"/>
    </source>
</evidence>
<feature type="compositionally biased region" description="Basic and acidic residues" evidence="9">
    <location>
        <begin position="657"/>
        <end position="668"/>
    </location>
</feature>
<comment type="subcellular location">
    <subcellularLocation>
        <location evidence="1">Nucleus</location>
    </subcellularLocation>
</comment>
<keyword evidence="2" id="KW-0698">rRNA processing</keyword>
<feature type="compositionally biased region" description="Polar residues" evidence="9">
    <location>
        <begin position="669"/>
        <end position="681"/>
    </location>
</feature>
<dbReference type="PROSITE" id="PS50967">
    <property type="entry name" value="HRDC"/>
    <property type="match status" value="1"/>
</dbReference>
<protein>
    <submittedName>
        <fullName evidence="11">PMC2NT (NUC016) domain</fullName>
    </submittedName>
</protein>
<keyword evidence="7" id="KW-0539">Nucleus</keyword>
<keyword evidence="3" id="KW-0540">Nuclease</keyword>
<organism evidence="11 12">
    <name type="scientific">Nesidiocoris tenuis</name>
    <dbReference type="NCBI Taxonomy" id="355587"/>
    <lineage>
        <taxon>Eukaryota</taxon>
        <taxon>Metazoa</taxon>
        <taxon>Ecdysozoa</taxon>
        <taxon>Arthropoda</taxon>
        <taxon>Hexapoda</taxon>
        <taxon>Insecta</taxon>
        <taxon>Pterygota</taxon>
        <taxon>Neoptera</taxon>
        <taxon>Paraneoptera</taxon>
        <taxon>Hemiptera</taxon>
        <taxon>Heteroptera</taxon>
        <taxon>Panheteroptera</taxon>
        <taxon>Cimicomorpha</taxon>
        <taxon>Miridae</taxon>
        <taxon>Dicyphina</taxon>
        <taxon>Nesidiocoris</taxon>
    </lineage>
</organism>
<dbReference type="InterPro" id="IPR045092">
    <property type="entry name" value="Rrp6-like"/>
</dbReference>
<keyword evidence="12" id="KW-1185">Reference proteome</keyword>
<accession>A0ABN7B7L0</accession>
<dbReference type="Gene3D" id="3.30.420.10">
    <property type="entry name" value="Ribonuclease H-like superfamily/Ribonuclease H"/>
    <property type="match status" value="1"/>
</dbReference>
<dbReference type="PANTHER" id="PTHR12124:SF47">
    <property type="entry name" value="EXOSOME COMPONENT 10"/>
    <property type="match status" value="1"/>
</dbReference>
<name>A0ABN7B7L0_9HEMI</name>
<dbReference type="Proteomes" id="UP001307889">
    <property type="component" value="Chromosome 11"/>
</dbReference>
<dbReference type="InterPro" id="IPR010997">
    <property type="entry name" value="HRDC-like_sf"/>
</dbReference>
<evidence type="ECO:0000256" key="4">
    <source>
        <dbReference type="ARBA" id="ARBA00022801"/>
    </source>
</evidence>
<evidence type="ECO:0000256" key="7">
    <source>
        <dbReference type="ARBA" id="ARBA00023242"/>
    </source>
</evidence>
<feature type="compositionally biased region" description="Low complexity" evidence="9">
    <location>
        <begin position="682"/>
        <end position="692"/>
    </location>
</feature>
<dbReference type="EMBL" id="AP028919">
    <property type="protein sequence ID" value="BES99844.1"/>
    <property type="molecule type" value="Genomic_DNA"/>
</dbReference>
<evidence type="ECO:0000313" key="12">
    <source>
        <dbReference type="Proteomes" id="UP001307889"/>
    </source>
</evidence>
<dbReference type="Pfam" id="PF01612">
    <property type="entry name" value="DNA_pol_A_exo1"/>
    <property type="match status" value="1"/>
</dbReference>
<dbReference type="InterPro" id="IPR002562">
    <property type="entry name" value="3'-5'_exonuclease_dom"/>
</dbReference>
<comment type="similarity">
    <text evidence="8">Belongs to the exosome component 10/RRP6 family.</text>
</comment>